<evidence type="ECO:0000256" key="1">
    <source>
        <dbReference type="SAM" id="Phobius"/>
    </source>
</evidence>
<dbReference type="PATRIC" id="fig|35806.4.peg.1743"/>
<dbReference type="Proteomes" id="UP000064912">
    <property type="component" value="Chromosome"/>
</dbReference>
<organism evidence="2 3">
    <name type="scientific">Rhodovulum sulfidophilum</name>
    <name type="common">Rhodobacter sulfidophilus</name>
    <dbReference type="NCBI Taxonomy" id="35806"/>
    <lineage>
        <taxon>Bacteria</taxon>
        <taxon>Pseudomonadati</taxon>
        <taxon>Pseudomonadota</taxon>
        <taxon>Alphaproteobacteria</taxon>
        <taxon>Rhodobacterales</taxon>
        <taxon>Paracoccaceae</taxon>
        <taxon>Rhodovulum</taxon>
    </lineage>
</organism>
<keyword evidence="1" id="KW-0472">Membrane</keyword>
<dbReference type="EMBL" id="AP014800">
    <property type="protein sequence ID" value="BAQ68846.1"/>
    <property type="molecule type" value="Genomic_DNA"/>
</dbReference>
<evidence type="ECO:0000313" key="3">
    <source>
        <dbReference type="Proteomes" id="UP000064912"/>
    </source>
</evidence>
<evidence type="ECO:0000313" key="2">
    <source>
        <dbReference type="EMBL" id="BAQ68846.1"/>
    </source>
</evidence>
<gene>
    <name evidence="2" type="ORF">NHU_01690</name>
</gene>
<proteinExistence type="predicted"/>
<keyword evidence="1" id="KW-1133">Transmembrane helix</keyword>
<accession>A0A0D6B1G3</accession>
<keyword evidence="1" id="KW-0812">Transmembrane</keyword>
<name>A0A0D6B1G3_RHOSU</name>
<dbReference type="AlphaFoldDB" id="A0A0D6B1G3"/>
<protein>
    <submittedName>
        <fullName evidence="2">Uncharacterized protein</fullName>
    </submittedName>
</protein>
<dbReference type="KEGG" id="rsu:NHU_01690"/>
<sequence>MLQKILRKLPWYIYTILGVLVLCGTYPTFQQARQEAADVAAISGEPAPTMQPLDNYIATRSDEAFHQAEFDANIDDYYFTLDKSRRRGPDTHIVVMPIFTGDAAQEAKRASGVLYFDSEEDMKAWARNHSDEASQSRNGHWNQQIHGYEDRHPDLVGMVRDTLTDDGYALERPFLHVRPYSGSREAALAALATPDYVPVYVLLGVGAVLLVVSFGKRISARQARDAANGAA</sequence>
<feature type="transmembrane region" description="Helical" evidence="1">
    <location>
        <begin position="197"/>
        <end position="215"/>
    </location>
</feature>
<reference evidence="2 3" key="1">
    <citation type="submission" date="2015-02" db="EMBL/GenBank/DDBJ databases">
        <title>Genome sequene of Rhodovulum sulfidophilum DSM 2351.</title>
        <authorList>
            <person name="Nagao N."/>
        </authorList>
    </citation>
    <scope>NUCLEOTIDE SEQUENCE [LARGE SCALE GENOMIC DNA]</scope>
    <source>
        <strain evidence="2 3">DSM 2351</strain>
    </source>
</reference>